<reference evidence="2" key="2">
    <citation type="submission" date="2021-04" db="EMBL/GenBank/DDBJ databases">
        <authorList>
            <person name="Podell S."/>
        </authorList>
    </citation>
    <scope>NUCLEOTIDE SEQUENCE</scope>
    <source>
        <strain evidence="2">Hildebrandi</strain>
    </source>
</reference>
<name>A0A9K3L089_9STRA</name>
<dbReference type="EMBL" id="JAGRRH010000017">
    <property type="protein sequence ID" value="KAG7353162.1"/>
    <property type="molecule type" value="Genomic_DNA"/>
</dbReference>
<comment type="caution">
    <text evidence="2">The sequence shown here is derived from an EMBL/GenBank/DDBJ whole genome shotgun (WGS) entry which is preliminary data.</text>
</comment>
<feature type="region of interest" description="Disordered" evidence="1">
    <location>
        <begin position="254"/>
        <end position="320"/>
    </location>
</feature>
<feature type="compositionally biased region" description="Polar residues" evidence="1">
    <location>
        <begin position="267"/>
        <end position="280"/>
    </location>
</feature>
<reference evidence="2" key="1">
    <citation type="journal article" date="2021" name="Sci. Rep.">
        <title>Diploid genomic architecture of Nitzschia inconspicua, an elite biomass production diatom.</title>
        <authorList>
            <person name="Oliver A."/>
            <person name="Podell S."/>
            <person name="Pinowska A."/>
            <person name="Traller J.C."/>
            <person name="Smith S.R."/>
            <person name="McClure R."/>
            <person name="Beliaev A."/>
            <person name="Bohutskyi P."/>
            <person name="Hill E.A."/>
            <person name="Rabines A."/>
            <person name="Zheng H."/>
            <person name="Allen L.Z."/>
            <person name="Kuo A."/>
            <person name="Grigoriev I.V."/>
            <person name="Allen A.E."/>
            <person name="Hazlebeck D."/>
            <person name="Allen E.E."/>
        </authorList>
    </citation>
    <scope>NUCLEOTIDE SEQUENCE</scope>
    <source>
        <strain evidence="2">Hildebrandi</strain>
    </source>
</reference>
<gene>
    <name evidence="2" type="ORF">IV203_009210</name>
</gene>
<evidence type="ECO:0000313" key="2">
    <source>
        <dbReference type="EMBL" id="KAG7353162.1"/>
    </source>
</evidence>
<protein>
    <submittedName>
        <fullName evidence="2">Uncharacterized protein</fullName>
    </submittedName>
</protein>
<evidence type="ECO:0000256" key="1">
    <source>
        <dbReference type="SAM" id="MobiDB-lite"/>
    </source>
</evidence>
<dbReference type="AlphaFoldDB" id="A0A9K3L089"/>
<feature type="region of interest" description="Disordered" evidence="1">
    <location>
        <begin position="22"/>
        <end position="41"/>
    </location>
</feature>
<keyword evidence="3" id="KW-1185">Reference proteome</keyword>
<dbReference type="OrthoDB" id="48003at2759"/>
<dbReference type="Proteomes" id="UP000693970">
    <property type="component" value="Unassembled WGS sequence"/>
</dbReference>
<sequence length="943" mass="105347">MMSRVTPMEDQIVDNFLRETFNDENNHHNSNPNMSSLSSANGGAFIQEEDDGTALSDDIRKMAQALAPQMCQLEDVLKDFSETEKLDAAELADTSRSMMEDEDDDLDDELTQLAMSEQALREELEFAAGMSLLGSPGQKIDHLEEIGQRDLPTPTRLNSIDERLHQPTLVPNDFSSDEAPAVYTLQDHAEYLKLRTERVGGWYYCDMTSKFLPALSGSEVAHDLVKDYCLPIPFRKLKRLYTGLVFHDVLQHTKKPPAMTPSRDANKSANTPTRNTTSSHDPPVTPVTPAPISSAPILRTPKTPAEANSHLQSNSSHNVEEPLPVRTVAIRVRPDVLCGAIMDAVHHAFEILPSNCTTRVLKRQGGHLRGAVYVPDMEVAYVVDIQLCTQKNDDLERRLIVRYYHVQDDPEALQELAQTLQQMQQQVPPSPDFVENTQRRDNSLPTVTSNTSGLSSLTNSTYTVASTVMNSAESEVIAQEKLAANRHLKQSCSLIQRLMAAQQQGGIQEMDLSQQKTWLGLRDVLFDSKWAMQRSIGKHLESNYKSCPSVREENKKANPTIRRLTLPSLSAKDWPLLDVSWTLTGHIVEELDTRDCTFNTLSTVSFGQFPSLPTLDVQYCSQLRRLSRENMITQLLKAAKDLEDYAGIAEYNCAVCITLLAPFLEFYGVPPLQLPKAKSLDEYPLEYAPPQQACPPWGTLVMESLNIVASKTPTGEIDVLEAVRMVYHAFTKQDDEEQGARLGRKNAQIMERLASMQSYQRALIRNIQDSHVYSQLAAEAASSFLKRAQVAFNSRKEGYPGVLREEVPLLDFKISLGASKSGRCYVTANQILFTTSYIPIVGSISSILFDLTKIDFEVDPNPASSLLNPFPNTMNVILKSTREVVYSFRPAIGPDRLQTFMTVIQSFAIEASPSEYSQVVNDSQVIEDDGKLQLADSEDQLYI</sequence>
<feature type="compositionally biased region" description="Low complexity" evidence="1">
    <location>
        <begin position="28"/>
        <end position="41"/>
    </location>
</feature>
<accession>A0A9K3L089</accession>
<organism evidence="2 3">
    <name type="scientific">Nitzschia inconspicua</name>
    <dbReference type="NCBI Taxonomy" id="303405"/>
    <lineage>
        <taxon>Eukaryota</taxon>
        <taxon>Sar</taxon>
        <taxon>Stramenopiles</taxon>
        <taxon>Ochrophyta</taxon>
        <taxon>Bacillariophyta</taxon>
        <taxon>Bacillariophyceae</taxon>
        <taxon>Bacillariophycidae</taxon>
        <taxon>Bacillariales</taxon>
        <taxon>Bacillariaceae</taxon>
        <taxon>Nitzschia</taxon>
    </lineage>
</organism>
<proteinExistence type="predicted"/>
<evidence type="ECO:0000313" key="3">
    <source>
        <dbReference type="Proteomes" id="UP000693970"/>
    </source>
</evidence>